<dbReference type="PANTHER" id="PTHR47150">
    <property type="entry name" value="OS12G0169200 PROTEIN"/>
    <property type="match status" value="1"/>
</dbReference>
<proteinExistence type="predicted"/>
<protein>
    <submittedName>
        <fullName evidence="1">Uncharacterized protein</fullName>
    </submittedName>
</protein>
<evidence type="ECO:0000313" key="1">
    <source>
        <dbReference type="EMBL" id="CAA7034445.1"/>
    </source>
</evidence>
<dbReference type="Proteomes" id="UP000467841">
    <property type="component" value="Unassembled WGS sequence"/>
</dbReference>
<reference evidence="1" key="1">
    <citation type="submission" date="2020-01" db="EMBL/GenBank/DDBJ databases">
        <authorList>
            <person name="Mishra B."/>
        </authorList>
    </citation>
    <scope>NUCLEOTIDE SEQUENCE [LARGE SCALE GENOMIC DNA]</scope>
</reference>
<dbReference type="OrthoDB" id="124998at2759"/>
<dbReference type="AlphaFoldDB" id="A0A6D2J5X2"/>
<evidence type="ECO:0000313" key="2">
    <source>
        <dbReference type="Proteomes" id="UP000467841"/>
    </source>
</evidence>
<name>A0A6D2J5X2_9BRAS</name>
<gene>
    <name evidence="1" type="ORF">MERR_LOCUS21680</name>
</gene>
<accession>A0A6D2J5X2</accession>
<keyword evidence="2" id="KW-1185">Reference proteome</keyword>
<sequence length="146" mass="16413">MLKLKHKHALDAFMGSYDRFTLLHRQTIQLRKDMVKAENELAKDEQDSLDCGAASHEADREMAECVERLKETSAKMGEKWEVQIVDTTGKLRLTGLQKCTAAIHILTYGNTADAVDGYLQLGASIALTCTNLSMQSSLFTRRMIYL</sequence>
<comment type="caution">
    <text evidence="1">The sequence shown here is derived from an EMBL/GenBank/DDBJ whole genome shotgun (WGS) entry which is preliminary data.</text>
</comment>
<dbReference type="PANTHER" id="PTHR47150:SF5">
    <property type="entry name" value="OS07G0546750 PROTEIN"/>
    <property type="match status" value="1"/>
</dbReference>
<dbReference type="EMBL" id="CACVBM020001147">
    <property type="protein sequence ID" value="CAA7034445.1"/>
    <property type="molecule type" value="Genomic_DNA"/>
</dbReference>
<organism evidence="1 2">
    <name type="scientific">Microthlaspi erraticum</name>
    <dbReference type="NCBI Taxonomy" id="1685480"/>
    <lineage>
        <taxon>Eukaryota</taxon>
        <taxon>Viridiplantae</taxon>
        <taxon>Streptophyta</taxon>
        <taxon>Embryophyta</taxon>
        <taxon>Tracheophyta</taxon>
        <taxon>Spermatophyta</taxon>
        <taxon>Magnoliopsida</taxon>
        <taxon>eudicotyledons</taxon>
        <taxon>Gunneridae</taxon>
        <taxon>Pentapetalae</taxon>
        <taxon>rosids</taxon>
        <taxon>malvids</taxon>
        <taxon>Brassicales</taxon>
        <taxon>Brassicaceae</taxon>
        <taxon>Coluteocarpeae</taxon>
        <taxon>Microthlaspi</taxon>
    </lineage>
</organism>